<feature type="region of interest" description="Disordered" evidence="4">
    <location>
        <begin position="330"/>
        <end position="353"/>
    </location>
</feature>
<dbReference type="CDD" id="cd06267">
    <property type="entry name" value="PBP1_LacI_sugar_binding-like"/>
    <property type="match status" value="1"/>
</dbReference>
<evidence type="ECO:0000256" key="3">
    <source>
        <dbReference type="ARBA" id="ARBA00023163"/>
    </source>
</evidence>
<dbReference type="AlphaFoldDB" id="A0A3D9V8W3"/>
<comment type="caution">
    <text evidence="6">The sequence shown here is derived from an EMBL/GenBank/DDBJ whole genome shotgun (WGS) entry which is preliminary data.</text>
</comment>
<keyword evidence="1" id="KW-0805">Transcription regulation</keyword>
<dbReference type="SUPFAM" id="SSF47413">
    <property type="entry name" value="lambda repressor-like DNA-binding domains"/>
    <property type="match status" value="1"/>
</dbReference>
<dbReference type="Pfam" id="PF00356">
    <property type="entry name" value="LacI"/>
    <property type="match status" value="1"/>
</dbReference>
<dbReference type="Proteomes" id="UP000256485">
    <property type="component" value="Unassembled WGS sequence"/>
</dbReference>
<gene>
    <name evidence="6" type="ORF">DFJ64_0815</name>
</gene>
<dbReference type="SUPFAM" id="SSF53822">
    <property type="entry name" value="Periplasmic binding protein-like I"/>
    <property type="match status" value="1"/>
</dbReference>
<dbReference type="InterPro" id="IPR010982">
    <property type="entry name" value="Lambda_DNA-bd_dom_sf"/>
</dbReference>
<dbReference type="CDD" id="cd01392">
    <property type="entry name" value="HTH_LacI"/>
    <property type="match status" value="1"/>
</dbReference>
<keyword evidence="7" id="KW-1185">Reference proteome</keyword>
<evidence type="ECO:0000313" key="6">
    <source>
        <dbReference type="EMBL" id="REF35435.1"/>
    </source>
</evidence>
<evidence type="ECO:0000256" key="2">
    <source>
        <dbReference type="ARBA" id="ARBA00023125"/>
    </source>
</evidence>
<evidence type="ECO:0000256" key="4">
    <source>
        <dbReference type="SAM" id="MobiDB-lite"/>
    </source>
</evidence>
<dbReference type="Gene3D" id="3.40.50.2300">
    <property type="match status" value="2"/>
</dbReference>
<dbReference type="RefSeq" id="WP_115849223.1">
    <property type="nucleotide sequence ID" value="NZ_QTUC01000001.1"/>
</dbReference>
<organism evidence="6 7">
    <name type="scientific">Thermasporomyces composti</name>
    <dbReference type="NCBI Taxonomy" id="696763"/>
    <lineage>
        <taxon>Bacteria</taxon>
        <taxon>Bacillati</taxon>
        <taxon>Actinomycetota</taxon>
        <taxon>Actinomycetes</taxon>
        <taxon>Propionibacteriales</taxon>
        <taxon>Nocardioidaceae</taxon>
        <taxon>Thermasporomyces</taxon>
    </lineage>
</organism>
<evidence type="ECO:0000256" key="1">
    <source>
        <dbReference type="ARBA" id="ARBA00023015"/>
    </source>
</evidence>
<dbReference type="OrthoDB" id="9816215at2"/>
<dbReference type="EMBL" id="QTUC01000001">
    <property type="protein sequence ID" value="REF35435.1"/>
    <property type="molecule type" value="Genomic_DNA"/>
</dbReference>
<dbReference type="Gene3D" id="1.10.260.40">
    <property type="entry name" value="lambda repressor-like DNA-binding domains"/>
    <property type="match status" value="1"/>
</dbReference>
<feature type="domain" description="HTH lacI-type" evidence="5">
    <location>
        <begin position="2"/>
        <end position="58"/>
    </location>
</feature>
<feature type="compositionally biased region" description="Basic residues" evidence="4">
    <location>
        <begin position="336"/>
        <end position="353"/>
    </location>
</feature>
<keyword evidence="2" id="KW-0238">DNA-binding</keyword>
<sequence length="353" mass="38374">MATITDVARRAGVSPSVVSRLLNNDPTLRIRDDTRARVLRVVEELDYAPHHAARALRRSQVGALGLAVPDMHNPVYAAILEGARPAATEHGYLLMLTSLDDLASNTTMSRRIVRGGAIDGLLVQRDSPTAARVVDRITARRMPVVVLNERVRAPIAGVAVDDRAAARLATRHLLELGHTEIAHLRVRGNNSRSRDREAGWRDALKEAGLTPRAELVANGGAVPESGFHGLLELLRRPRPPTAVFVGSVLAAVGALTAARHAGLTVPDDLSIIGYHDTWLAEHVDPPLTVVRLPLVDMGREAVRLLVDLINGRPAQQVLLDTPTPELVVRASTAPPRRARRAGARPRHRERKRP</sequence>
<protein>
    <submittedName>
        <fullName evidence="6">LacI family transcriptional regulator</fullName>
    </submittedName>
</protein>
<dbReference type="GO" id="GO:0000976">
    <property type="term" value="F:transcription cis-regulatory region binding"/>
    <property type="evidence" value="ECO:0007669"/>
    <property type="project" value="TreeGrafter"/>
</dbReference>
<dbReference type="SMART" id="SM00354">
    <property type="entry name" value="HTH_LACI"/>
    <property type="match status" value="1"/>
</dbReference>
<dbReference type="PANTHER" id="PTHR30146">
    <property type="entry name" value="LACI-RELATED TRANSCRIPTIONAL REPRESSOR"/>
    <property type="match status" value="1"/>
</dbReference>
<keyword evidence="3" id="KW-0804">Transcription</keyword>
<dbReference type="InterPro" id="IPR046335">
    <property type="entry name" value="LacI/GalR-like_sensor"/>
</dbReference>
<evidence type="ECO:0000259" key="5">
    <source>
        <dbReference type="PROSITE" id="PS50932"/>
    </source>
</evidence>
<name>A0A3D9V8W3_THECX</name>
<accession>A0A3D9V8W3</accession>
<dbReference type="InterPro" id="IPR000843">
    <property type="entry name" value="HTH_LacI"/>
</dbReference>
<dbReference type="PANTHER" id="PTHR30146:SF109">
    <property type="entry name" value="HTH-TYPE TRANSCRIPTIONAL REGULATOR GALS"/>
    <property type="match status" value="1"/>
</dbReference>
<proteinExistence type="predicted"/>
<evidence type="ECO:0000313" key="7">
    <source>
        <dbReference type="Proteomes" id="UP000256485"/>
    </source>
</evidence>
<dbReference type="GO" id="GO:0003700">
    <property type="term" value="F:DNA-binding transcription factor activity"/>
    <property type="evidence" value="ECO:0007669"/>
    <property type="project" value="TreeGrafter"/>
</dbReference>
<dbReference type="PROSITE" id="PS50932">
    <property type="entry name" value="HTH_LACI_2"/>
    <property type="match status" value="1"/>
</dbReference>
<reference evidence="6 7" key="1">
    <citation type="submission" date="2018-08" db="EMBL/GenBank/DDBJ databases">
        <title>Sequencing the genomes of 1000 actinobacteria strains.</title>
        <authorList>
            <person name="Klenk H.-P."/>
        </authorList>
    </citation>
    <scope>NUCLEOTIDE SEQUENCE [LARGE SCALE GENOMIC DNA]</scope>
    <source>
        <strain evidence="6 7">DSM 22891</strain>
    </source>
</reference>
<dbReference type="InterPro" id="IPR028082">
    <property type="entry name" value="Peripla_BP_I"/>
</dbReference>
<dbReference type="Pfam" id="PF13377">
    <property type="entry name" value="Peripla_BP_3"/>
    <property type="match status" value="1"/>
</dbReference>